<feature type="transmembrane region" description="Helical" evidence="6">
    <location>
        <begin position="177"/>
        <end position="200"/>
    </location>
</feature>
<evidence type="ECO:0000256" key="4">
    <source>
        <dbReference type="ARBA" id="ARBA00022989"/>
    </source>
</evidence>
<proteinExistence type="predicted"/>
<organism evidence="7 8">
    <name type="scientific">Paludibaculum fermentans</name>
    <dbReference type="NCBI Taxonomy" id="1473598"/>
    <lineage>
        <taxon>Bacteria</taxon>
        <taxon>Pseudomonadati</taxon>
        <taxon>Acidobacteriota</taxon>
        <taxon>Terriglobia</taxon>
        <taxon>Bryobacterales</taxon>
        <taxon>Bryobacteraceae</taxon>
        <taxon>Paludibaculum</taxon>
    </lineage>
</organism>
<keyword evidence="5 6" id="KW-0472">Membrane</keyword>
<feature type="transmembrane region" description="Helical" evidence="6">
    <location>
        <begin position="212"/>
        <end position="233"/>
    </location>
</feature>
<keyword evidence="4 6" id="KW-1133">Transmembrane helix</keyword>
<dbReference type="KEGG" id="pfer:IRI77_23345"/>
<evidence type="ECO:0000256" key="1">
    <source>
        <dbReference type="ARBA" id="ARBA00004651"/>
    </source>
</evidence>
<keyword evidence="8" id="KW-1185">Reference proteome</keyword>
<dbReference type="GO" id="GO:0005886">
    <property type="term" value="C:plasma membrane"/>
    <property type="evidence" value="ECO:0007669"/>
    <property type="project" value="UniProtKB-SubCell"/>
</dbReference>
<evidence type="ECO:0000256" key="3">
    <source>
        <dbReference type="ARBA" id="ARBA00022692"/>
    </source>
</evidence>
<protein>
    <submittedName>
        <fullName evidence="7">YihY/virulence factor BrkB family protein</fullName>
    </submittedName>
</protein>
<keyword evidence="3 6" id="KW-0812">Transmembrane</keyword>
<accession>A0A7S7NZF0</accession>
<dbReference type="PANTHER" id="PTHR30213">
    <property type="entry name" value="INNER MEMBRANE PROTEIN YHJD"/>
    <property type="match status" value="1"/>
</dbReference>
<evidence type="ECO:0000313" key="7">
    <source>
        <dbReference type="EMBL" id="QOY92114.1"/>
    </source>
</evidence>
<dbReference type="PANTHER" id="PTHR30213:SF0">
    <property type="entry name" value="UPF0761 MEMBRANE PROTEIN YIHY"/>
    <property type="match status" value="1"/>
</dbReference>
<evidence type="ECO:0000256" key="5">
    <source>
        <dbReference type="ARBA" id="ARBA00023136"/>
    </source>
</evidence>
<name>A0A7S7NZF0_PALFE</name>
<reference evidence="7 8" key="1">
    <citation type="submission" date="2020-10" db="EMBL/GenBank/DDBJ databases">
        <title>Complete genome sequence of Paludibaculum fermentans P105T, a facultatively anaerobic acidobacterium capable of dissimilatory Fe(III) reduction.</title>
        <authorList>
            <person name="Dedysh S.N."/>
            <person name="Beletsky A.V."/>
            <person name="Kulichevskaya I.S."/>
            <person name="Mardanov A.V."/>
            <person name="Ravin N.V."/>
        </authorList>
    </citation>
    <scope>NUCLEOTIDE SEQUENCE [LARGE SCALE GENOMIC DNA]</scope>
    <source>
        <strain evidence="7 8">P105</strain>
    </source>
</reference>
<gene>
    <name evidence="7" type="ORF">IRI77_23345</name>
</gene>
<evidence type="ECO:0000313" key="8">
    <source>
        <dbReference type="Proteomes" id="UP000593892"/>
    </source>
</evidence>
<dbReference type="AlphaFoldDB" id="A0A7S7NZF0"/>
<dbReference type="Pfam" id="PF03631">
    <property type="entry name" value="Virul_fac_BrkB"/>
    <property type="match status" value="1"/>
</dbReference>
<evidence type="ECO:0000256" key="2">
    <source>
        <dbReference type="ARBA" id="ARBA00022475"/>
    </source>
</evidence>
<feature type="transmembrane region" description="Helical" evidence="6">
    <location>
        <begin position="137"/>
        <end position="157"/>
    </location>
</feature>
<sequence>MFEEVEVSAKDLKGDWRHLWHYILETEVHVYAFAIGGNVLLSLWPFLMVMISLCRNVFHWSAAEEAIYVAVKDYFAGNTGEFLVFNLRTIAGYTYRVEWISLIMLLFVSNGIFLPLEVALNRAWQVKVNRSLVKNQLVSMGLILACGALTLLTAAFTAANLQLLSGVENYHATAFTWIVRLAFKIASIPITIVLLFLVYSYLPNTKVSKKHVLPRAIIVGLVLEVLKWINMLVWPWMYKKFSHEYGVFVNSITIFTWGFVAGLVVLAGAEWTARSVRQAVTTSVLRAPIQDRIGAESEPRS</sequence>
<feature type="transmembrane region" description="Helical" evidence="6">
    <location>
        <begin position="245"/>
        <end position="269"/>
    </location>
</feature>
<dbReference type="Proteomes" id="UP000593892">
    <property type="component" value="Chromosome"/>
</dbReference>
<feature type="transmembrane region" description="Helical" evidence="6">
    <location>
        <begin position="99"/>
        <end position="116"/>
    </location>
</feature>
<keyword evidence="2" id="KW-1003">Cell membrane</keyword>
<comment type="subcellular location">
    <subcellularLocation>
        <location evidence="1">Cell membrane</location>
        <topology evidence="1">Multi-pass membrane protein</topology>
    </subcellularLocation>
</comment>
<evidence type="ECO:0000256" key="6">
    <source>
        <dbReference type="SAM" id="Phobius"/>
    </source>
</evidence>
<dbReference type="PIRSF" id="PIRSF035875">
    <property type="entry name" value="RNase_BN"/>
    <property type="match status" value="1"/>
</dbReference>
<dbReference type="EMBL" id="CP063849">
    <property type="protein sequence ID" value="QOY92114.1"/>
    <property type="molecule type" value="Genomic_DNA"/>
</dbReference>
<dbReference type="InterPro" id="IPR017039">
    <property type="entry name" value="Virul_fac_BrkB"/>
</dbReference>
<feature type="transmembrane region" description="Helical" evidence="6">
    <location>
        <begin position="30"/>
        <end position="54"/>
    </location>
</feature>